<dbReference type="EMBL" id="JAMYWD010000005">
    <property type="protein sequence ID" value="KAJ4969717.1"/>
    <property type="molecule type" value="Genomic_DNA"/>
</dbReference>
<evidence type="ECO:0000313" key="2">
    <source>
        <dbReference type="Proteomes" id="UP001141806"/>
    </source>
</evidence>
<evidence type="ECO:0000313" key="1">
    <source>
        <dbReference type="EMBL" id="KAJ4969717.1"/>
    </source>
</evidence>
<protein>
    <submittedName>
        <fullName evidence="1">Uncharacterized protein</fullName>
    </submittedName>
</protein>
<dbReference type="Proteomes" id="UP001141806">
    <property type="component" value="Unassembled WGS sequence"/>
</dbReference>
<sequence length="115" mass="13540">MMWSELQHQHQQLWEVDVLQPLIWKRQLQQISSFLRRTLFSFTTCLLTQYLCTRTVEIETMKLGLNSGMNFHGTYTMETETRISPDSKNRDLTKLLGNSSNKVIKLADEVEELFV</sequence>
<reference evidence="1" key="1">
    <citation type="journal article" date="2023" name="Plant J.">
        <title>The genome of the king protea, Protea cynaroides.</title>
        <authorList>
            <person name="Chang J."/>
            <person name="Duong T.A."/>
            <person name="Schoeman C."/>
            <person name="Ma X."/>
            <person name="Roodt D."/>
            <person name="Barker N."/>
            <person name="Li Z."/>
            <person name="Van de Peer Y."/>
            <person name="Mizrachi E."/>
        </authorList>
    </citation>
    <scope>NUCLEOTIDE SEQUENCE</scope>
    <source>
        <tissue evidence="1">Young leaves</tissue>
    </source>
</reference>
<gene>
    <name evidence="1" type="ORF">NE237_002816</name>
</gene>
<name>A0A9Q0QS00_9MAGN</name>
<keyword evidence="2" id="KW-1185">Reference proteome</keyword>
<accession>A0A9Q0QS00</accession>
<comment type="caution">
    <text evidence="1">The sequence shown here is derived from an EMBL/GenBank/DDBJ whole genome shotgun (WGS) entry which is preliminary data.</text>
</comment>
<proteinExistence type="predicted"/>
<dbReference type="AlphaFoldDB" id="A0A9Q0QS00"/>
<organism evidence="1 2">
    <name type="scientific">Protea cynaroides</name>
    <dbReference type="NCBI Taxonomy" id="273540"/>
    <lineage>
        <taxon>Eukaryota</taxon>
        <taxon>Viridiplantae</taxon>
        <taxon>Streptophyta</taxon>
        <taxon>Embryophyta</taxon>
        <taxon>Tracheophyta</taxon>
        <taxon>Spermatophyta</taxon>
        <taxon>Magnoliopsida</taxon>
        <taxon>Proteales</taxon>
        <taxon>Proteaceae</taxon>
        <taxon>Protea</taxon>
    </lineage>
</organism>